<dbReference type="Gene3D" id="1.10.10.10">
    <property type="entry name" value="Winged helix-like DNA-binding domain superfamily/Winged helix DNA-binding domain"/>
    <property type="match status" value="1"/>
</dbReference>
<dbReference type="AlphaFoldDB" id="A0AA95AGA3"/>
<evidence type="ECO:0000313" key="1">
    <source>
        <dbReference type="EMBL" id="TRA85479.1"/>
    </source>
</evidence>
<reference evidence="1 2" key="1">
    <citation type="journal article" date="2019" name="Appl. Microbiol. Biotechnol.">
        <title>Differential efficiency of wild type rhizogenic strains for rol gene transformation of plants.</title>
        <authorList>
            <person name="Desmet S."/>
            <person name="De Keyser E."/>
            <person name="Van Vaerenbergh J."/>
            <person name="Baeyen S."/>
            <person name="Van Huylenbroeck J."/>
            <person name="Geelen D."/>
            <person name="Dhooghe E."/>
        </authorList>
    </citation>
    <scope>NUCLEOTIDE SEQUENCE [LARGE SCALE GENOMIC DNA]</scope>
    <source>
        <strain evidence="1 2">B 4.1</strain>
    </source>
</reference>
<dbReference type="Proteomes" id="UP000320858">
    <property type="component" value="Unassembled WGS sequence"/>
</dbReference>
<dbReference type="InterPro" id="IPR036390">
    <property type="entry name" value="WH_DNA-bd_sf"/>
</dbReference>
<dbReference type="InterPro" id="IPR036388">
    <property type="entry name" value="WH-like_DNA-bd_sf"/>
</dbReference>
<gene>
    <name evidence="1" type="ORF">EXN24_23640</name>
</gene>
<organism evidence="1 2">
    <name type="scientific">Rhizobium rhizogenes</name>
    <name type="common">Agrobacterium rhizogenes</name>
    <dbReference type="NCBI Taxonomy" id="359"/>
    <lineage>
        <taxon>Bacteria</taxon>
        <taxon>Pseudomonadati</taxon>
        <taxon>Pseudomonadota</taxon>
        <taxon>Alphaproteobacteria</taxon>
        <taxon>Hyphomicrobiales</taxon>
        <taxon>Rhizobiaceae</taxon>
        <taxon>Rhizobium/Agrobacterium group</taxon>
        <taxon>Rhizobium</taxon>
    </lineage>
</organism>
<evidence type="ECO:0000313" key="2">
    <source>
        <dbReference type="Proteomes" id="UP000320858"/>
    </source>
</evidence>
<comment type="caution">
    <text evidence="1">The sequence shown here is derived from an EMBL/GenBank/DDBJ whole genome shotgun (WGS) entry which is preliminary data.</text>
</comment>
<proteinExistence type="predicted"/>
<name>A0AA95AGA3_RHIRH</name>
<accession>A0AA95AGA3</accession>
<dbReference type="SUPFAM" id="SSF46785">
    <property type="entry name" value="Winged helix' DNA-binding domain"/>
    <property type="match status" value="1"/>
</dbReference>
<protein>
    <submittedName>
        <fullName evidence="1">MarR family transcriptional regulator</fullName>
    </submittedName>
</protein>
<dbReference type="EMBL" id="SGOB01000007">
    <property type="protein sequence ID" value="TRA85479.1"/>
    <property type="molecule type" value="Genomic_DNA"/>
</dbReference>
<sequence length="118" mass="13155">MELAIERRKTPKRVSALRTLSDRIEVLREFRADMPIHMVSVFLAVAMRPGVLQCDLPDLIGISQSSVSRNVYALGKHDRHGKPGLGLVEQRCGPTGARSPEIHLTKAGRELAKRLMVF</sequence>
<dbReference type="RefSeq" id="WP_142851583.1">
    <property type="nucleotide sequence ID" value="NZ_SGOB01000007.1"/>
</dbReference>